<sequence length="135" mass="14943">MKLLTANFITCSVKSCQSVTPALSFRDAELAREEIDFSPLFLRNILPRIDWPLLQRTAKELGFPALPETKPELSPIAEGDEEGVGSEEEQKLLKELHSLLLETSVQSGKLVCANCGHEYPISQGIANFLLPNHLV</sequence>
<dbReference type="EMBL" id="ML119755">
    <property type="protein sequence ID" value="RPA75865.1"/>
    <property type="molecule type" value="Genomic_DNA"/>
</dbReference>
<comment type="similarity">
    <text evidence="1">Belongs to the TRM112 family.</text>
</comment>
<dbReference type="Pfam" id="PF03966">
    <property type="entry name" value="Trm112p"/>
    <property type="match status" value="1"/>
</dbReference>
<keyword evidence="4" id="KW-1185">Reference proteome</keyword>
<proteinExistence type="inferred from homology"/>
<dbReference type="Gene3D" id="2.20.25.10">
    <property type="match status" value="1"/>
</dbReference>
<protein>
    <submittedName>
        <fullName evidence="3">Trm112p-domain-containing protein</fullName>
    </submittedName>
</protein>
<dbReference type="GO" id="GO:0046982">
    <property type="term" value="F:protein heterodimerization activity"/>
    <property type="evidence" value="ECO:0007669"/>
    <property type="project" value="InterPro"/>
</dbReference>
<dbReference type="OrthoDB" id="2187549at2759"/>
<dbReference type="PANTHER" id="PTHR12773">
    <property type="entry name" value="UPF0315 PROTEIN-RELATED"/>
    <property type="match status" value="1"/>
</dbReference>
<dbReference type="GO" id="GO:0030488">
    <property type="term" value="P:tRNA methylation"/>
    <property type="evidence" value="ECO:0007669"/>
    <property type="project" value="TreeGrafter"/>
</dbReference>
<dbReference type="STRING" id="1160509.A0A3N4HPX1"/>
<dbReference type="GO" id="GO:0070476">
    <property type="term" value="P:rRNA (guanine-N7)-methylation"/>
    <property type="evidence" value="ECO:0007669"/>
    <property type="project" value="TreeGrafter"/>
</dbReference>
<evidence type="ECO:0000256" key="1">
    <source>
        <dbReference type="ARBA" id="ARBA00007980"/>
    </source>
</evidence>
<reference evidence="3 4" key="1">
    <citation type="journal article" date="2018" name="Nat. Ecol. Evol.">
        <title>Pezizomycetes genomes reveal the molecular basis of ectomycorrhizal truffle lifestyle.</title>
        <authorList>
            <person name="Murat C."/>
            <person name="Payen T."/>
            <person name="Noel B."/>
            <person name="Kuo A."/>
            <person name="Morin E."/>
            <person name="Chen J."/>
            <person name="Kohler A."/>
            <person name="Krizsan K."/>
            <person name="Balestrini R."/>
            <person name="Da Silva C."/>
            <person name="Montanini B."/>
            <person name="Hainaut M."/>
            <person name="Levati E."/>
            <person name="Barry K.W."/>
            <person name="Belfiori B."/>
            <person name="Cichocki N."/>
            <person name="Clum A."/>
            <person name="Dockter R.B."/>
            <person name="Fauchery L."/>
            <person name="Guy J."/>
            <person name="Iotti M."/>
            <person name="Le Tacon F."/>
            <person name="Lindquist E.A."/>
            <person name="Lipzen A."/>
            <person name="Malagnac F."/>
            <person name="Mello A."/>
            <person name="Molinier V."/>
            <person name="Miyauchi S."/>
            <person name="Poulain J."/>
            <person name="Riccioni C."/>
            <person name="Rubini A."/>
            <person name="Sitrit Y."/>
            <person name="Splivallo R."/>
            <person name="Traeger S."/>
            <person name="Wang M."/>
            <person name="Zifcakova L."/>
            <person name="Wipf D."/>
            <person name="Zambonelli A."/>
            <person name="Paolocci F."/>
            <person name="Nowrousian M."/>
            <person name="Ottonello S."/>
            <person name="Baldrian P."/>
            <person name="Spatafora J.W."/>
            <person name="Henrissat B."/>
            <person name="Nagy L.G."/>
            <person name="Aury J.M."/>
            <person name="Wincker P."/>
            <person name="Grigoriev I.V."/>
            <person name="Bonfante P."/>
            <person name="Martin F.M."/>
        </authorList>
    </citation>
    <scope>NUCLEOTIDE SEQUENCE [LARGE SCALE GENOMIC DNA]</scope>
    <source>
        <strain evidence="3 4">RN42</strain>
    </source>
</reference>
<name>A0A3N4HPX1_ASCIM</name>
<evidence type="ECO:0000256" key="2">
    <source>
        <dbReference type="SAM" id="MobiDB-lite"/>
    </source>
</evidence>
<feature type="region of interest" description="Disordered" evidence="2">
    <location>
        <begin position="65"/>
        <end position="89"/>
    </location>
</feature>
<evidence type="ECO:0000313" key="4">
    <source>
        <dbReference type="Proteomes" id="UP000275078"/>
    </source>
</evidence>
<evidence type="ECO:0000313" key="3">
    <source>
        <dbReference type="EMBL" id="RPA75865.1"/>
    </source>
</evidence>
<accession>A0A3N4HPX1</accession>
<organism evidence="3 4">
    <name type="scientific">Ascobolus immersus RN42</name>
    <dbReference type="NCBI Taxonomy" id="1160509"/>
    <lineage>
        <taxon>Eukaryota</taxon>
        <taxon>Fungi</taxon>
        <taxon>Dikarya</taxon>
        <taxon>Ascomycota</taxon>
        <taxon>Pezizomycotina</taxon>
        <taxon>Pezizomycetes</taxon>
        <taxon>Pezizales</taxon>
        <taxon>Ascobolaceae</taxon>
        <taxon>Ascobolus</taxon>
    </lineage>
</organism>
<dbReference type="SUPFAM" id="SSF158997">
    <property type="entry name" value="Trm112p-like"/>
    <property type="match status" value="1"/>
</dbReference>
<dbReference type="AlphaFoldDB" id="A0A3N4HPX1"/>
<gene>
    <name evidence="3" type="ORF">BJ508DRAFT_229809</name>
</gene>
<dbReference type="InterPro" id="IPR005651">
    <property type="entry name" value="Trm112-like"/>
</dbReference>
<dbReference type="Proteomes" id="UP000275078">
    <property type="component" value="Unassembled WGS sequence"/>
</dbReference>
<dbReference type="InterPro" id="IPR039127">
    <property type="entry name" value="Trm112"/>
</dbReference>
<dbReference type="PANTHER" id="PTHR12773:SF0">
    <property type="entry name" value="MULTIFUNCTIONAL METHYLTRANSFERASE SUBUNIT TRM112-LIKE PROTEIN"/>
    <property type="match status" value="1"/>
</dbReference>
<feature type="compositionally biased region" description="Acidic residues" evidence="2">
    <location>
        <begin position="78"/>
        <end position="87"/>
    </location>
</feature>